<comment type="similarity">
    <text evidence="3">Belongs to the AlgF family.</text>
</comment>
<evidence type="ECO:0000256" key="5">
    <source>
        <dbReference type="ARBA" id="ARBA00022729"/>
    </source>
</evidence>
<feature type="signal peptide" evidence="8">
    <location>
        <begin position="1"/>
        <end position="17"/>
    </location>
</feature>
<evidence type="ECO:0000256" key="1">
    <source>
        <dbReference type="ARBA" id="ARBA00004418"/>
    </source>
</evidence>
<evidence type="ECO:0000256" key="7">
    <source>
        <dbReference type="ARBA" id="ARBA00022841"/>
    </source>
</evidence>
<dbReference type="GO" id="GO:0016740">
    <property type="term" value="F:transferase activity"/>
    <property type="evidence" value="ECO:0007669"/>
    <property type="project" value="UniProtKB-KW"/>
</dbReference>
<keyword evidence="9" id="KW-0808">Transferase</keyword>
<evidence type="ECO:0000256" key="4">
    <source>
        <dbReference type="ARBA" id="ARBA00013964"/>
    </source>
</evidence>
<feature type="chain" id="PRO_5011773622" description="Alginate biosynthesis protein AlgF" evidence="8">
    <location>
        <begin position="18"/>
        <end position="215"/>
    </location>
</feature>
<dbReference type="OrthoDB" id="8390419at2"/>
<gene>
    <name evidence="9" type="ORF">SAMN04488004_13226</name>
</gene>
<dbReference type="AlphaFoldDB" id="A0A1I4J3B2"/>
<dbReference type="InterPro" id="IPR035422">
    <property type="entry name" value="AlgF"/>
</dbReference>
<keyword evidence="6" id="KW-0574">Periplasm</keyword>
<evidence type="ECO:0000256" key="2">
    <source>
        <dbReference type="ARBA" id="ARBA00005182"/>
    </source>
</evidence>
<keyword evidence="7" id="KW-0016">Alginate biosynthesis</keyword>
<comment type="subcellular location">
    <subcellularLocation>
        <location evidence="1">Periplasm</location>
    </subcellularLocation>
</comment>
<accession>A0A1I4J3B2</accession>
<comment type="pathway">
    <text evidence="2">Glycan biosynthesis; alginate biosynthesis.</text>
</comment>
<evidence type="ECO:0000313" key="10">
    <source>
        <dbReference type="Proteomes" id="UP000199550"/>
    </source>
</evidence>
<keyword evidence="5 8" id="KW-0732">Signal</keyword>
<reference evidence="9 10" key="1">
    <citation type="submission" date="2016-10" db="EMBL/GenBank/DDBJ databases">
        <authorList>
            <person name="de Groot N.N."/>
        </authorList>
    </citation>
    <scope>NUCLEOTIDE SEQUENCE [LARGE SCALE GENOMIC DNA]</scope>
    <source>
        <strain evidence="9 10">DSM 16199</strain>
    </source>
</reference>
<protein>
    <recommendedName>
        <fullName evidence="4">Alginate biosynthesis protein AlgF</fullName>
    </recommendedName>
</protein>
<evidence type="ECO:0000256" key="6">
    <source>
        <dbReference type="ARBA" id="ARBA00022764"/>
    </source>
</evidence>
<dbReference type="Proteomes" id="UP000199550">
    <property type="component" value="Unassembled WGS sequence"/>
</dbReference>
<sequence>MMSFRSVFMAIALPAAAALIASVPGTARSADDALYEDVYDPNSSFIRVLAPAEAFATIDGKTVRDFHAGLSDYVNVMPGTVAVMLSGQSIDIPVAPSKHYTIVSLNGTDPDVIEDMLALSPAKADVSFYNLTEVSGIDLYVPLANAVAIESVDAAHTKSVALKAPLTLDFDLRSGEEELANVDAVDLKRKGGVTIVLSEEGGSFSASAVPNTYFK</sequence>
<evidence type="ECO:0000256" key="3">
    <source>
        <dbReference type="ARBA" id="ARBA00010033"/>
    </source>
</evidence>
<name>A0A1I4J3B2_9RHOB</name>
<dbReference type="RefSeq" id="WP_090191654.1">
    <property type="nucleotide sequence ID" value="NZ_FOTF01000032.1"/>
</dbReference>
<proteinExistence type="inferred from homology"/>
<dbReference type="GO" id="GO:0042121">
    <property type="term" value="P:alginic acid biosynthetic process"/>
    <property type="evidence" value="ECO:0007669"/>
    <property type="project" value="UniProtKB-UniPathway"/>
</dbReference>
<keyword evidence="10" id="KW-1185">Reference proteome</keyword>
<organism evidence="9 10">
    <name type="scientific">Loktanella salsilacus</name>
    <dbReference type="NCBI Taxonomy" id="195913"/>
    <lineage>
        <taxon>Bacteria</taxon>
        <taxon>Pseudomonadati</taxon>
        <taxon>Pseudomonadota</taxon>
        <taxon>Alphaproteobacteria</taxon>
        <taxon>Rhodobacterales</taxon>
        <taxon>Roseobacteraceae</taxon>
        <taxon>Loktanella</taxon>
    </lineage>
</organism>
<dbReference type="UniPathway" id="UPA00286"/>
<dbReference type="STRING" id="195913.SAMN04488004_13226"/>
<dbReference type="GO" id="GO:0042597">
    <property type="term" value="C:periplasmic space"/>
    <property type="evidence" value="ECO:0007669"/>
    <property type="project" value="UniProtKB-SubCell"/>
</dbReference>
<dbReference type="Pfam" id="PF11182">
    <property type="entry name" value="AlgF"/>
    <property type="match status" value="1"/>
</dbReference>
<evidence type="ECO:0000256" key="8">
    <source>
        <dbReference type="SAM" id="SignalP"/>
    </source>
</evidence>
<evidence type="ECO:0000313" key="9">
    <source>
        <dbReference type="EMBL" id="SFL61039.1"/>
    </source>
</evidence>
<dbReference type="EMBL" id="FOTF01000032">
    <property type="protein sequence ID" value="SFL61039.1"/>
    <property type="molecule type" value="Genomic_DNA"/>
</dbReference>